<dbReference type="PANTHER" id="PTHR47406">
    <property type="entry name" value="COAGULATION FACTOR 5/8 TYPE, C-TERMINAL"/>
    <property type="match status" value="1"/>
</dbReference>
<evidence type="ECO:0000313" key="4">
    <source>
        <dbReference type="EMBL" id="TWU10391.1"/>
    </source>
</evidence>
<evidence type="ECO:0008006" key="6">
    <source>
        <dbReference type="Google" id="ProtNLM"/>
    </source>
</evidence>
<feature type="signal peptide" evidence="3">
    <location>
        <begin position="1"/>
        <end position="20"/>
    </location>
</feature>
<dbReference type="InterPro" id="IPR029018">
    <property type="entry name" value="Hex-like_dom2"/>
</dbReference>
<reference evidence="4 5" key="1">
    <citation type="submission" date="2019-02" db="EMBL/GenBank/DDBJ databases">
        <title>Deep-cultivation of Planctomycetes and their phenomic and genomic characterization uncovers novel biology.</title>
        <authorList>
            <person name="Wiegand S."/>
            <person name="Jogler M."/>
            <person name="Boedeker C."/>
            <person name="Pinto D."/>
            <person name="Vollmers J."/>
            <person name="Rivas-Marin E."/>
            <person name="Kohn T."/>
            <person name="Peeters S.H."/>
            <person name="Heuer A."/>
            <person name="Rast P."/>
            <person name="Oberbeckmann S."/>
            <person name="Bunk B."/>
            <person name="Jeske O."/>
            <person name="Meyerdierks A."/>
            <person name="Storesund J.E."/>
            <person name="Kallscheuer N."/>
            <person name="Luecker S."/>
            <person name="Lage O.M."/>
            <person name="Pohl T."/>
            <person name="Merkel B.J."/>
            <person name="Hornburger P."/>
            <person name="Mueller R.-W."/>
            <person name="Bruemmer F."/>
            <person name="Labrenz M."/>
            <person name="Spormann A.M."/>
            <person name="Op Den Camp H."/>
            <person name="Overmann J."/>
            <person name="Amann R."/>
            <person name="Jetten M.S.M."/>
            <person name="Mascher T."/>
            <person name="Medema M.H."/>
            <person name="Devos D.P."/>
            <person name="Kaster A.-K."/>
            <person name="Ovreas L."/>
            <person name="Rohde M."/>
            <person name="Galperin M.Y."/>
            <person name="Jogler C."/>
        </authorList>
    </citation>
    <scope>NUCLEOTIDE SEQUENCE [LARGE SCALE GENOMIC DNA]</scope>
    <source>
        <strain evidence="4 5">Pla52o</strain>
    </source>
</reference>
<dbReference type="Pfam" id="PF16126">
    <property type="entry name" value="DUF4838"/>
    <property type="match status" value="1"/>
</dbReference>
<feature type="chain" id="PRO_5023092231" description="Alpha glucuronidase N-terminal domain-containing protein" evidence="3">
    <location>
        <begin position="21"/>
        <end position="816"/>
    </location>
</feature>
<protein>
    <recommendedName>
        <fullName evidence="6">Alpha glucuronidase N-terminal domain-containing protein</fullName>
    </recommendedName>
</protein>
<dbReference type="GO" id="GO:0016787">
    <property type="term" value="F:hydrolase activity"/>
    <property type="evidence" value="ECO:0007669"/>
    <property type="project" value="UniProtKB-KW"/>
</dbReference>
<evidence type="ECO:0000256" key="3">
    <source>
        <dbReference type="SAM" id="SignalP"/>
    </source>
</evidence>
<dbReference type="Proteomes" id="UP000316304">
    <property type="component" value="Unassembled WGS sequence"/>
</dbReference>
<accession>A0A5C6BFW0</accession>
<dbReference type="Gene3D" id="3.30.379.10">
    <property type="entry name" value="Chitobiase/beta-hexosaminidase domain 2-like"/>
    <property type="match status" value="1"/>
</dbReference>
<feature type="region of interest" description="Disordered" evidence="2">
    <location>
        <begin position="584"/>
        <end position="605"/>
    </location>
</feature>
<gene>
    <name evidence="4" type="ORF">Pla52o_56730</name>
</gene>
<dbReference type="PANTHER" id="PTHR47406:SF2">
    <property type="entry name" value="ALPHA GLUCURONIDASE N-TERMINAL DOMAIN-CONTAINING PROTEIN"/>
    <property type="match status" value="1"/>
</dbReference>
<sequence precursor="true">MKHPVIALLLAMTFSIPAGAQSIELIQNGTSRYVIYHEATAPRSVTRAATELQDYLHRSSGAKLPIVTRPAPKMISLADNAASRAAGFSASNIPWEGFRIVTKDSNVYLIGRDTADRQRTPNGGRASGTYNATCEFLERFVGVRWLIPGEHGDYVPKHTDLRIPETDVSDAPAMQNRRVPYTQERRPDVQQWWHRQRLGWSLYLNHSHNWRHTIPPSHFEQHPEWFPMRAGVRVPPTGRYKLCTTNAELVRAYADATIAFFDRSPSATCYSLSPSDSSGYCECEHCSALYEIDPHGKRSVTPAILTFYNDVAKLVAQKYPDKILAGYVYAEYLFPPKKTIKLEPNVFLVWAPSFDYGFTLARPELQQQWEQVLAQWTEVTHNLAYYDLPVNISTEAGALNPPGLEILKFLYPRLQAAEIKGVYVYGISAWGRAAPLNYLLAKLAWNPQADVEALFDEYCVKAYGAGGQEINRMFRGLDREVARHYREFPNASYTLTPDMMRDIYAKNLPQIERLYRSAEAKIQDTDAKARLAMIGDNLTVLHWNLRQHDLLDEPKRSSFFLSDAEFFAFLSSHQGSLALHPGTSSNAPSYVKTKQSVDVPPKSQQTEAVRPFRLRGDQHLILRPTTDAQMEVKFSRMATRGKLVTYSVYRPDGTAVTSGLMSDEVPLVLEADGAEYYHLVISAGTASFMIKTSGAAWAVDSTLSDQGLHLLGTATPLYFYVTEQTPAFHLSLEATPPGETAVATLYAPDGQTVTEFDCTKISVDRQKIKVATGQTGWWKLEIQKPAIGQIDDVWVKLAAPHSGYFSLDPAQAAAVR</sequence>
<dbReference type="EMBL" id="SJPT01000018">
    <property type="protein sequence ID" value="TWU10391.1"/>
    <property type="molecule type" value="Genomic_DNA"/>
</dbReference>
<proteinExistence type="predicted"/>
<organism evidence="4 5">
    <name type="scientific">Novipirellula galeiformis</name>
    <dbReference type="NCBI Taxonomy" id="2528004"/>
    <lineage>
        <taxon>Bacteria</taxon>
        <taxon>Pseudomonadati</taxon>
        <taxon>Planctomycetota</taxon>
        <taxon>Planctomycetia</taxon>
        <taxon>Pirellulales</taxon>
        <taxon>Pirellulaceae</taxon>
        <taxon>Novipirellula</taxon>
    </lineage>
</organism>
<keyword evidence="5" id="KW-1185">Reference proteome</keyword>
<keyword evidence="1" id="KW-0378">Hydrolase</keyword>
<comment type="caution">
    <text evidence="4">The sequence shown here is derived from an EMBL/GenBank/DDBJ whole genome shotgun (WGS) entry which is preliminary data.</text>
</comment>
<dbReference type="OrthoDB" id="5136785at2"/>
<dbReference type="GO" id="GO:0005975">
    <property type="term" value="P:carbohydrate metabolic process"/>
    <property type="evidence" value="ECO:0007669"/>
    <property type="project" value="UniProtKB-ARBA"/>
</dbReference>
<evidence type="ECO:0000313" key="5">
    <source>
        <dbReference type="Proteomes" id="UP000316304"/>
    </source>
</evidence>
<keyword evidence="3" id="KW-0732">Signal</keyword>
<dbReference type="InterPro" id="IPR032287">
    <property type="entry name" value="DUF4838"/>
</dbReference>
<dbReference type="AlphaFoldDB" id="A0A5C6BFW0"/>
<evidence type="ECO:0000256" key="2">
    <source>
        <dbReference type="SAM" id="MobiDB-lite"/>
    </source>
</evidence>
<name>A0A5C6BFW0_9BACT</name>
<evidence type="ECO:0000256" key="1">
    <source>
        <dbReference type="ARBA" id="ARBA00022801"/>
    </source>
</evidence>